<comment type="caution">
    <text evidence="3">The sequence shown here is derived from an EMBL/GenBank/DDBJ whole genome shotgun (WGS) entry which is preliminary data.</text>
</comment>
<keyword evidence="2" id="KW-0472">Membrane</keyword>
<evidence type="ECO:0000313" key="3">
    <source>
        <dbReference type="EMBL" id="PSN93154.1"/>
    </source>
</evidence>
<feature type="region of interest" description="Disordered" evidence="1">
    <location>
        <begin position="95"/>
        <end position="164"/>
    </location>
</feature>
<feature type="compositionally biased region" description="Low complexity" evidence="1">
    <location>
        <begin position="127"/>
        <end position="142"/>
    </location>
</feature>
<name>A0A2R6B3B5_9ARCH</name>
<evidence type="ECO:0000256" key="1">
    <source>
        <dbReference type="SAM" id="MobiDB-lite"/>
    </source>
</evidence>
<feature type="transmembrane region" description="Helical" evidence="2">
    <location>
        <begin position="20"/>
        <end position="46"/>
    </location>
</feature>
<feature type="compositionally biased region" description="Low complexity" evidence="1">
    <location>
        <begin position="108"/>
        <end position="119"/>
    </location>
</feature>
<evidence type="ECO:0000256" key="2">
    <source>
        <dbReference type="SAM" id="Phobius"/>
    </source>
</evidence>
<gene>
    <name evidence="3" type="ORF">B9Q06_12635</name>
</gene>
<dbReference type="EMBL" id="NEXH01000058">
    <property type="protein sequence ID" value="PSN93154.1"/>
    <property type="molecule type" value="Genomic_DNA"/>
</dbReference>
<feature type="transmembrane region" description="Helical" evidence="2">
    <location>
        <begin position="52"/>
        <end position="70"/>
    </location>
</feature>
<accession>A0A2R6B3B5</accession>
<dbReference type="AlphaFoldDB" id="A0A2R6B3B5"/>
<protein>
    <submittedName>
        <fullName evidence="3">Uncharacterized protein</fullName>
    </submittedName>
</protein>
<dbReference type="Proteomes" id="UP000241284">
    <property type="component" value="Unassembled WGS sequence"/>
</dbReference>
<proteinExistence type="predicted"/>
<reference evidence="3 4" key="1">
    <citation type="submission" date="2017-04" db="EMBL/GenBank/DDBJ databases">
        <title>Novel microbial lineages endemic to geothermal iron-oxide mats fill important gaps in the evolutionary history of Archaea.</title>
        <authorList>
            <person name="Jay Z.J."/>
            <person name="Beam J.P."/>
            <person name="Dlakic M."/>
            <person name="Rusch D.B."/>
            <person name="Kozubal M.A."/>
            <person name="Inskeep W.P."/>
        </authorList>
    </citation>
    <scope>NUCLEOTIDE SEQUENCE [LARGE SCALE GENOMIC DNA]</scope>
    <source>
        <strain evidence="3">ECH_B_2</strain>
    </source>
</reference>
<organism evidence="3 4">
    <name type="scientific">Candidatus Marsarchaeota G2 archaeon ECH_B_2</name>
    <dbReference type="NCBI Taxonomy" id="1978160"/>
    <lineage>
        <taxon>Archaea</taxon>
        <taxon>Candidatus Marsarchaeota</taxon>
        <taxon>Candidatus Marsarchaeota group 2</taxon>
    </lineage>
</organism>
<keyword evidence="2" id="KW-1133">Transmembrane helix</keyword>
<evidence type="ECO:0000313" key="4">
    <source>
        <dbReference type="Proteomes" id="UP000241284"/>
    </source>
</evidence>
<sequence>MVKLREPLIVDSVSPLDEKINVGAFTLTFRGLLYLLGTLILAYTFYAKHTPAGYVAALATFTVGLTLVFYPPKSQSIETIIILAAAYLAGTVKAGGNKQPAPRGGGRTQPQRPQKQKAPSRPPQPQPRIQIQTQTSIQTPSAAPSSTEPADKEEALTPPAGAVVGAGSEKMKAGLGEPPADPAYAKRVEGYVYTEMSTYTASILRRLASQLFRTQRYREYTGHQPLLEALQIYITPLAGLPLAERAPSSGGRGEEGSQR</sequence>
<keyword evidence="2" id="KW-0812">Transmembrane</keyword>